<gene>
    <name evidence="2" type="ORF">RradSPS_1360</name>
    <name evidence="3" type="ORF">SIL72_08415</name>
</gene>
<organism evidence="2 4">
    <name type="scientific">Rubrobacter radiotolerans</name>
    <name type="common">Arthrobacter radiotolerans</name>
    <dbReference type="NCBI Taxonomy" id="42256"/>
    <lineage>
        <taxon>Bacteria</taxon>
        <taxon>Bacillati</taxon>
        <taxon>Actinomycetota</taxon>
        <taxon>Rubrobacteria</taxon>
        <taxon>Rubrobacterales</taxon>
        <taxon>Rubrobacteraceae</taxon>
        <taxon>Rubrobacter</taxon>
    </lineage>
</organism>
<evidence type="ECO:0000313" key="4">
    <source>
        <dbReference type="Proteomes" id="UP000025229"/>
    </source>
</evidence>
<feature type="region of interest" description="Disordered" evidence="1">
    <location>
        <begin position="45"/>
        <end position="115"/>
    </location>
</feature>
<dbReference type="AlphaFoldDB" id="A0A023X2U3"/>
<keyword evidence="4" id="KW-1185">Reference proteome</keyword>
<dbReference type="EMBL" id="CP007514">
    <property type="protein sequence ID" value="AHY46643.1"/>
    <property type="molecule type" value="Genomic_DNA"/>
</dbReference>
<accession>A0A023X2U3</accession>
<name>A0A023X2U3_RUBRA</name>
<reference evidence="2 4" key="1">
    <citation type="submission" date="2014-03" db="EMBL/GenBank/DDBJ databases">
        <title>Complete genome sequence of the Radio-Resistant Rubrobacter radiotolerans RSPS-4.</title>
        <authorList>
            <person name="Egas C.C."/>
            <person name="Barroso C.C."/>
            <person name="Froufe H.J.C."/>
            <person name="Pacheco J.J."/>
            <person name="Albuquerque L.L."/>
            <person name="da Costa M.M.S."/>
        </authorList>
    </citation>
    <scope>NUCLEOTIDE SEQUENCE [LARGE SCALE GENOMIC DNA]</scope>
    <source>
        <strain evidence="2 4">RSPS-4</strain>
    </source>
</reference>
<dbReference type="KEGG" id="rrd:RradSPS_1360"/>
<reference evidence="3" key="2">
    <citation type="submission" date="2023-11" db="EMBL/GenBank/DDBJ databases">
        <title>MicrobeMod: A computational toolkit for identifying prokaryotic methylation and restriction-modification with nanopore sequencing.</title>
        <authorList>
            <person name="Crits-Christoph A."/>
            <person name="Kang S.C."/>
            <person name="Lee H."/>
            <person name="Ostrov N."/>
        </authorList>
    </citation>
    <scope>NUCLEOTIDE SEQUENCE</scope>
    <source>
        <strain evidence="3">ATCC 51242</strain>
    </source>
</reference>
<dbReference type="RefSeq" id="WP_038681584.1">
    <property type="nucleotide sequence ID" value="NZ_CP007514.1"/>
</dbReference>
<feature type="compositionally biased region" description="Pro residues" evidence="1">
    <location>
        <begin position="75"/>
        <end position="85"/>
    </location>
</feature>
<evidence type="ECO:0000313" key="2">
    <source>
        <dbReference type="EMBL" id="AHY46643.1"/>
    </source>
</evidence>
<evidence type="ECO:0008006" key="5">
    <source>
        <dbReference type="Google" id="ProtNLM"/>
    </source>
</evidence>
<sequence length="115" mass="12450">MDGWGKIAAGVVIGVAGTVYATNRKVREKLPGAARDLPDSLKRRYRDARNAAREASERRREEILKDLSAHAASHPPRPATEPPRPAAAEPVTGVPKTDGVAPETRTRPGSYTEEK</sequence>
<dbReference type="Proteomes" id="UP000025229">
    <property type="component" value="Chromosome"/>
</dbReference>
<dbReference type="HOGENOM" id="CLU_2107204_0_0_11"/>
<dbReference type="EMBL" id="JAWXXX010000001">
    <property type="protein sequence ID" value="MDX5894050.1"/>
    <property type="molecule type" value="Genomic_DNA"/>
</dbReference>
<dbReference type="Proteomes" id="UP001281130">
    <property type="component" value="Unassembled WGS sequence"/>
</dbReference>
<feature type="compositionally biased region" description="Basic and acidic residues" evidence="1">
    <location>
        <begin position="45"/>
        <end position="68"/>
    </location>
</feature>
<evidence type="ECO:0000256" key="1">
    <source>
        <dbReference type="SAM" id="MobiDB-lite"/>
    </source>
</evidence>
<evidence type="ECO:0000313" key="3">
    <source>
        <dbReference type="EMBL" id="MDX5894050.1"/>
    </source>
</evidence>
<dbReference type="STRING" id="42256.RradSPS_1360"/>
<proteinExistence type="predicted"/>
<protein>
    <recommendedName>
        <fullName evidence="5">YtxH-like protein</fullName>
    </recommendedName>
</protein>